<organism evidence="2 3">
    <name type="scientific">Burkholderia phage BcepSauron</name>
    <dbReference type="NCBI Taxonomy" id="2530033"/>
    <lineage>
        <taxon>Viruses</taxon>
        <taxon>Duplodnaviria</taxon>
        <taxon>Heunggongvirae</taxon>
        <taxon>Uroviricota</taxon>
        <taxon>Caudoviricetes</taxon>
        <taxon>Sarumanvirus</taxon>
        <taxon>Sarumanvirus bcepsauron</taxon>
    </lineage>
</organism>
<name>A0A482MKH2_9CAUD</name>
<dbReference type="Proteomes" id="UP000301424">
    <property type="component" value="Segment"/>
</dbReference>
<keyword evidence="3" id="KW-1185">Reference proteome</keyword>
<evidence type="ECO:0000313" key="3">
    <source>
        <dbReference type="Proteomes" id="UP000301424"/>
    </source>
</evidence>
<protein>
    <submittedName>
        <fullName evidence="2">Uncharacterized protein</fullName>
    </submittedName>
</protein>
<accession>A0A482MKH2</accession>
<evidence type="ECO:0000256" key="1">
    <source>
        <dbReference type="SAM" id="MobiDB-lite"/>
    </source>
</evidence>
<sequence length="232" mass="26329">MQKKDSLTSALPKALTDSYRCGECLHWEAHRHSDHEKICKDEGIKAGAVAPSCYTPDATQLCGNSDQFVQFVTLFRNWNPKQRRIATALLRQKKKQYEPGQKFYFCVGTEYVSNYLVGYVAGYTSKGQVILIGSPDRQQRGKSFTMYMPPESIESGSLLTFSQWKQKRASLREQGLVFDPSNKVIKKSSVVEAYEPPSLDAVPEWFLTKDEAPAEGKATRRRKRTDEIAFNV</sequence>
<dbReference type="EMBL" id="MK552141">
    <property type="protein sequence ID" value="QBQ74541.1"/>
    <property type="molecule type" value="Genomic_DNA"/>
</dbReference>
<feature type="region of interest" description="Disordered" evidence="1">
    <location>
        <begin position="213"/>
        <end position="232"/>
    </location>
</feature>
<proteinExistence type="predicted"/>
<evidence type="ECO:0000313" key="2">
    <source>
        <dbReference type="EMBL" id="QBQ74541.1"/>
    </source>
</evidence>
<gene>
    <name evidence="2" type="ORF">BcepSauron_161</name>
</gene>
<reference evidence="2 3" key="1">
    <citation type="submission" date="2019-02" db="EMBL/GenBank/DDBJ databases">
        <title>Complete genome sequence of Burkholderia cenocepacia phage BcepSauron.</title>
        <authorList>
            <person name="Park K."/>
            <person name="Gonzalez C."/>
            <person name="Liu M."/>
            <person name="Gill J."/>
        </authorList>
    </citation>
    <scope>NUCLEOTIDE SEQUENCE [LARGE SCALE GENOMIC DNA]</scope>
</reference>